<protein>
    <submittedName>
        <fullName evidence="1">Uncharacterized protein</fullName>
    </submittedName>
</protein>
<dbReference type="HOGENOM" id="CLU_1454231_0_0_1"/>
<dbReference type="AlphaFoldDB" id="A0A0D2CK53"/>
<dbReference type="STRING" id="569365.A0A0D2CK53"/>
<dbReference type="VEuPathDB" id="FungiDB:PV07_12090"/>
<dbReference type="EMBL" id="KN847046">
    <property type="protein sequence ID" value="KIW23929.1"/>
    <property type="molecule type" value="Genomic_DNA"/>
</dbReference>
<dbReference type="OrthoDB" id="5287072at2759"/>
<gene>
    <name evidence="1" type="ORF">PV07_12090</name>
</gene>
<accession>A0A0D2CK53</accession>
<organism evidence="1 2">
    <name type="scientific">Cladophialophora immunda</name>
    <dbReference type="NCBI Taxonomy" id="569365"/>
    <lineage>
        <taxon>Eukaryota</taxon>
        <taxon>Fungi</taxon>
        <taxon>Dikarya</taxon>
        <taxon>Ascomycota</taxon>
        <taxon>Pezizomycotina</taxon>
        <taxon>Eurotiomycetes</taxon>
        <taxon>Chaetothyriomycetidae</taxon>
        <taxon>Chaetothyriales</taxon>
        <taxon>Herpotrichiellaceae</taxon>
        <taxon>Cladophialophora</taxon>
    </lineage>
</organism>
<evidence type="ECO:0000313" key="2">
    <source>
        <dbReference type="Proteomes" id="UP000054466"/>
    </source>
</evidence>
<sequence>MDARSASDSTPEICAFFNGNIANSAIRDSSGDDGAGEMVTIQYDFARDVHSNTIFDTSGRSALGCAVNSPTRALTDPEWDGSEGDWTKACYGYGAVHFHGNDFDDAGWQTDFRIQIPSVASRERTPSRDEFDKYDVANGTPAGTVVLATSTGHSDDFGIFIEDVGFPIRNTLGSQTREIRSDMVLI</sequence>
<dbReference type="GeneID" id="27351284"/>
<name>A0A0D2CK53_9EURO</name>
<dbReference type="RefSeq" id="XP_016244145.1">
    <property type="nucleotide sequence ID" value="XM_016399583.1"/>
</dbReference>
<keyword evidence="2" id="KW-1185">Reference proteome</keyword>
<proteinExistence type="predicted"/>
<evidence type="ECO:0000313" key="1">
    <source>
        <dbReference type="EMBL" id="KIW23929.1"/>
    </source>
</evidence>
<dbReference type="Proteomes" id="UP000054466">
    <property type="component" value="Unassembled WGS sequence"/>
</dbReference>
<reference evidence="1 2" key="1">
    <citation type="submission" date="2015-01" db="EMBL/GenBank/DDBJ databases">
        <title>The Genome Sequence of Cladophialophora immunda CBS83496.</title>
        <authorList>
            <consortium name="The Broad Institute Genomics Platform"/>
            <person name="Cuomo C."/>
            <person name="de Hoog S."/>
            <person name="Gorbushina A."/>
            <person name="Stielow B."/>
            <person name="Teixiera M."/>
            <person name="Abouelleil A."/>
            <person name="Chapman S.B."/>
            <person name="Priest M."/>
            <person name="Young S.K."/>
            <person name="Wortman J."/>
            <person name="Nusbaum C."/>
            <person name="Birren B."/>
        </authorList>
    </citation>
    <scope>NUCLEOTIDE SEQUENCE [LARGE SCALE GENOMIC DNA]</scope>
    <source>
        <strain evidence="1 2">CBS 83496</strain>
    </source>
</reference>